<comment type="caution">
    <text evidence="2">The sequence shown here is derived from an EMBL/GenBank/DDBJ whole genome shotgun (WGS) entry which is preliminary data.</text>
</comment>
<comment type="similarity">
    <text evidence="1">Belongs to the UPF0381 family.</text>
</comment>
<evidence type="ECO:0000313" key="3">
    <source>
        <dbReference type="Proteomes" id="UP001199044"/>
    </source>
</evidence>
<protein>
    <submittedName>
        <fullName evidence="2">YfcZ/YiiS family protein</fullName>
    </submittedName>
</protein>
<name>A0ABS7YRB3_9VIBR</name>
<keyword evidence="3" id="KW-1185">Reference proteome</keyword>
<dbReference type="EMBL" id="JAIWIU010000126">
    <property type="protein sequence ID" value="MCA2017878.1"/>
    <property type="molecule type" value="Genomic_DNA"/>
</dbReference>
<evidence type="ECO:0000313" key="2">
    <source>
        <dbReference type="EMBL" id="MCA2017878.1"/>
    </source>
</evidence>
<proteinExistence type="inferred from homology"/>
<organism evidence="2 3">
    <name type="scientific">Vibrio tritonius</name>
    <dbReference type="NCBI Taxonomy" id="1435069"/>
    <lineage>
        <taxon>Bacteria</taxon>
        <taxon>Pseudomonadati</taxon>
        <taxon>Pseudomonadota</taxon>
        <taxon>Gammaproteobacteria</taxon>
        <taxon>Vibrionales</taxon>
        <taxon>Vibrionaceae</taxon>
        <taxon>Vibrio</taxon>
    </lineage>
</organism>
<dbReference type="PANTHER" id="PTHR38769:SF1">
    <property type="entry name" value="UPF0381 PROTEIN YFCZ-RELATED"/>
    <property type="match status" value="1"/>
</dbReference>
<dbReference type="Proteomes" id="UP001199044">
    <property type="component" value="Unassembled WGS sequence"/>
</dbReference>
<gene>
    <name evidence="2" type="ORF">LDJ79_17285</name>
</gene>
<dbReference type="InterPro" id="IPR035571">
    <property type="entry name" value="UPF0234-like_C"/>
</dbReference>
<reference evidence="3" key="1">
    <citation type="submission" date="2023-07" db="EMBL/GenBank/DDBJ databases">
        <title>Molecular identification of indigenous halophilic bacteria isolated from red sea cost, biodegradation of synthetic dyes and assessment of degraded metabolite toxicity.</title>
        <authorList>
            <person name="Chaieb K."/>
            <person name="Altayb H.N."/>
        </authorList>
    </citation>
    <scope>NUCLEOTIDE SEQUENCE [LARGE SCALE GENOMIC DNA]</scope>
    <source>
        <strain evidence="3">K20</strain>
    </source>
</reference>
<dbReference type="PANTHER" id="PTHR38769">
    <property type="entry name" value="UPF0381 PROTEIN YFCZ-RELATED"/>
    <property type="match status" value="1"/>
</dbReference>
<sequence length="100" mass="11073">MSNESCVEKEVCEACGCAGEMGYVIGEGDEVAEVSIFGESKDVLLGEFEKYVLLAQQVNKNVEHEISPLADDAKELHARFKFEVSAEKIIFELRSRSLAK</sequence>
<dbReference type="RefSeq" id="WP_068718505.1">
    <property type="nucleotide sequence ID" value="NZ_AP014636.1"/>
</dbReference>
<evidence type="ECO:0000256" key="1">
    <source>
        <dbReference type="ARBA" id="ARBA00006201"/>
    </source>
</evidence>
<accession>A0ABS7YRB3</accession>
<dbReference type="InterPro" id="IPR005272">
    <property type="entry name" value="DUF406"/>
</dbReference>
<dbReference type="Pfam" id="PF04175">
    <property type="entry name" value="DUF406"/>
    <property type="match status" value="1"/>
</dbReference>
<dbReference type="Gene3D" id="3.30.70.860">
    <property type="match status" value="1"/>
</dbReference>